<keyword evidence="1" id="KW-1133">Transmembrane helix</keyword>
<feature type="transmembrane region" description="Helical" evidence="1">
    <location>
        <begin position="61"/>
        <end position="89"/>
    </location>
</feature>
<evidence type="ECO:0000313" key="2">
    <source>
        <dbReference type="EMBL" id="TQN28750.1"/>
    </source>
</evidence>
<evidence type="ECO:0000256" key="1">
    <source>
        <dbReference type="SAM" id="Phobius"/>
    </source>
</evidence>
<keyword evidence="1" id="KW-0812">Transmembrane</keyword>
<dbReference type="EMBL" id="VFQC01000002">
    <property type="protein sequence ID" value="TQN28750.1"/>
    <property type="molecule type" value="Genomic_DNA"/>
</dbReference>
<name>A0A543NAB0_9ACTN</name>
<feature type="transmembrane region" description="Helical" evidence="1">
    <location>
        <begin position="20"/>
        <end position="41"/>
    </location>
</feature>
<evidence type="ECO:0008006" key="4">
    <source>
        <dbReference type="Google" id="ProtNLM"/>
    </source>
</evidence>
<keyword evidence="1" id="KW-0472">Membrane</keyword>
<proteinExistence type="predicted"/>
<dbReference type="Proteomes" id="UP000317422">
    <property type="component" value="Unassembled WGS sequence"/>
</dbReference>
<dbReference type="AlphaFoldDB" id="A0A543NAB0"/>
<reference evidence="2 3" key="1">
    <citation type="submission" date="2019-06" db="EMBL/GenBank/DDBJ databases">
        <title>Sequencing the genomes of 1000 actinobacteria strains.</title>
        <authorList>
            <person name="Klenk H.-P."/>
        </authorList>
    </citation>
    <scope>NUCLEOTIDE SEQUENCE [LARGE SCALE GENOMIC DNA]</scope>
    <source>
        <strain evidence="2 3">DSM 45015</strain>
    </source>
</reference>
<sequence length="91" mass="9659">MPGGRTAGQRREPVALVPMVANIVGILTCFPTAIAGVWFACDAWRKAASGELSAARRAVRLSWLCLVPSLLVVVFFFATQPASVLGAWISS</sequence>
<dbReference type="RefSeq" id="WP_141925751.1">
    <property type="nucleotide sequence ID" value="NZ_VFQC01000002.1"/>
</dbReference>
<keyword evidence="3" id="KW-1185">Reference proteome</keyword>
<comment type="caution">
    <text evidence="2">The sequence shown here is derived from an EMBL/GenBank/DDBJ whole genome shotgun (WGS) entry which is preliminary data.</text>
</comment>
<protein>
    <recommendedName>
        <fullName evidence="4">Interferon-induced transmembrane protein</fullName>
    </recommendedName>
</protein>
<evidence type="ECO:0000313" key="3">
    <source>
        <dbReference type="Proteomes" id="UP000317422"/>
    </source>
</evidence>
<organism evidence="2 3">
    <name type="scientific">Haloactinospora alba</name>
    <dbReference type="NCBI Taxonomy" id="405555"/>
    <lineage>
        <taxon>Bacteria</taxon>
        <taxon>Bacillati</taxon>
        <taxon>Actinomycetota</taxon>
        <taxon>Actinomycetes</taxon>
        <taxon>Streptosporangiales</taxon>
        <taxon>Nocardiopsidaceae</taxon>
        <taxon>Haloactinospora</taxon>
    </lineage>
</organism>
<gene>
    <name evidence="2" type="ORF">FHX37_4114</name>
</gene>
<accession>A0A543NAB0</accession>